<dbReference type="FunCoup" id="W2S0P7">
    <property type="interactions" value="676"/>
</dbReference>
<evidence type="ECO:0000256" key="3">
    <source>
        <dbReference type="ARBA" id="ARBA00022741"/>
    </source>
</evidence>
<dbReference type="OrthoDB" id="6692397at2759"/>
<dbReference type="Proteomes" id="UP000030752">
    <property type="component" value="Unassembled WGS sequence"/>
</dbReference>
<dbReference type="EMBL" id="KB822719">
    <property type="protein sequence ID" value="ETN42296.1"/>
    <property type="molecule type" value="Genomic_DNA"/>
</dbReference>
<organism evidence="12 13">
    <name type="scientific">Cyphellophora europaea (strain CBS 101466)</name>
    <name type="common">Phialophora europaea</name>
    <dbReference type="NCBI Taxonomy" id="1220924"/>
    <lineage>
        <taxon>Eukaryota</taxon>
        <taxon>Fungi</taxon>
        <taxon>Dikarya</taxon>
        <taxon>Ascomycota</taxon>
        <taxon>Pezizomycotina</taxon>
        <taxon>Eurotiomycetes</taxon>
        <taxon>Chaetothyriomycetidae</taxon>
        <taxon>Chaetothyriales</taxon>
        <taxon>Cyphellophoraceae</taxon>
        <taxon>Cyphellophora</taxon>
    </lineage>
</organism>
<dbReference type="Gene3D" id="1.20.58.1080">
    <property type="match status" value="1"/>
</dbReference>
<keyword evidence="8" id="KW-0496">Mitochondrion</keyword>
<reference evidence="12 13" key="1">
    <citation type="submission" date="2013-03" db="EMBL/GenBank/DDBJ databases">
        <title>The Genome Sequence of Phialophora europaea CBS 101466.</title>
        <authorList>
            <consortium name="The Broad Institute Genomics Platform"/>
            <person name="Cuomo C."/>
            <person name="de Hoog S."/>
            <person name="Gorbushina A."/>
            <person name="Walker B."/>
            <person name="Young S.K."/>
            <person name="Zeng Q."/>
            <person name="Gargeya S."/>
            <person name="Fitzgerald M."/>
            <person name="Haas B."/>
            <person name="Abouelleil A."/>
            <person name="Allen A.W."/>
            <person name="Alvarado L."/>
            <person name="Arachchi H.M."/>
            <person name="Berlin A.M."/>
            <person name="Chapman S.B."/>
            <person name="Gainer-Dewar J."/>
            <person name="Goldberg J."/>
            <person name="Griggs A."/>
            <person name="Gujja S."/>
            <person name="Hansen M."/>
            <person name="Howarth C."/>
            <person name="Imamovic A."/>
            <person name="Ireland A."/>
            <person name="Larimer J."/>
            <person name="McCowan C."/>
            <person name="Murphy C."/>
            <person name="Pearson M."/>
            <person name="Poon T.W."/>
            <person name="Priest M."/>
            <person name="Roberts A."/>
            <person name="Saif S."/>
            <person name="Shea T."/>
            <person name="Sisk P."/>
            <person name="Sykes S."/>
            <person name="Wortman J."/>
            <person name="Nusbaum C."/>
            <person name="Birren B."/>
        </authorList>
    </citation>
    <scope>NUCLEOTIDE SEQUENCE [LARGE SCALE GENOMIC DNA]</scope>
    <source>
        <strain evidence="12 13">CBS 101466</strain>
    </source>
</reference>
<evidence type="ECO:0000256" key="2">
    <source>
        <dbReference type="ARBA" id="ARBA00012552"/>
    </source>
</evidence>
<dbReference type="Pfam" id="PF22527">
    <property type="entry name" value="DEXQc_Suv3"/>
    <property type="match status" value="1"/>
</dbReference>
<keyword evidence="7" id="KW-0809">Transit peptide</keyword>
<evidence type="ECO:0000256" key="7">
    <source>
        <dbReference type="ARBA" id="ARBA00022946"/>
    </source>
</evidence>
<dbReference type="InterPro" id="IPR044774">
    <property type="entry name" value="Suv3_DEXQc"/>
</dbReference>
<dbReference type="GO" id="GO:0045025">
    <property type="term" value="C:mitochondrial degradosome"/>
    <property type="evidence" value="ECO:0007669"/>
    <property type="project" value="TreeGrafter"/>
</dbReference>
<dbReference type="VEuPathDB" id="FungiDB:HMPREF1541_04237"/>
<proteinExistence type="predicted"/>
<dbReference type="InParanoid" id="W2S0P7"/>
<dbReference type="InterPro" id="IPR001650">
    <property type="entry name" value="Helicase_C-like"/>
</dbReference>
<dbReference type="HOGENOM" id="CLU_010647_1_3_1"/>
<dbReference type="eggNOG" id="KOG0953">
    <property type="taxonomic scope" value="Eukaryota"/>
</dbReference>
<feature type="domain" description="Helicase C-terminal" evidence="11">
    <location>
        <begin position="348"/>
        <end position="516"/>
    </location>
</feature>
<dbReference type="InterPro" id="IPR055206">
    <property type="entry name" value="DEXQc_SUV3"/>
</dbReference>
<dbReference type="FunFam" id="3.40.50.300:FF:000957">
    <property type="entry name" value="ATP-dependent RNA helicase SUV3L, mitochondrial"/>
    <property type="match status" value="1"/>
</dbReference>
<evidence type="ECO:0000256" key="5">
    <source>
        <dbReference type="ARBA" id="ARBA00022806"/>
    </source>
</evidence>
<dbReference type="InterPro" id="IPR050699">
    <property type="entry name" value="RNA-DNA_Helicase"/>
</dbReference>
<evidence type="ECO:0000256" key="8">
    <source>
        <dbReference type="ARBA" id="ARBA00023128"/>
    </source>
</evidence>
<keyword evidence="3" id="KW-0547">Nucleotide-binding</keyword>
<dbReference type="SMART" id="SM00490">
    <property type="entry name" value="HELICc"/>
    <property type="match status" value="1"/>
</dbReference>
<dbReference type="GO" id="GO:0016787">
    <property type="term" value="F:hydrolase activity"/>
    <property type="evidence" value="ECO:0007669"/>
    <property type="project" value="UniProtKB-KW"/>
</dbReference>
<evidence type="ECO:0000313" key="12">
    <source>
        <dbReference type="EMBL" id="ETN42296.1"/>
    </source>
</evidence>
<dbReference type="Pfam" id="PF12513">
    <property type="entry name" value="SUV3_C"/>
    <property type="match status" value="1"/>
</dbReference>
<comment type="subcellular location">
    <subcellularLocation>
        <location evidence="1">Mitochondrion</location>
    </subcellularLocation>
</comment>
<dbReference type="AlphaFoldDB" id="W2S0P7"/>
<keyword evidence="6" id="KW-0067">ATP-binding</keyword>
<evidence type="ECO:0000256" key="10">
    <source>
        <dbReference type="SAM" id="MobiDB-lite"/>
    </source>
</evidence>
<keyword evidence="5" id="KW-0347">Helicase</keyword>
<dbReference type="RefSeq" id="XP_008716805.1">
    <property type="nucleotide sequence ID" value="XM_008718583.1"/>
</dbReference>
<dbReference type="InterPro" id="IPR027417">
    <property type="entry name" value="P-loop_NTPase"/>
</dbReference>
<dbReference type="STRING" id="1220924.W2S0P7"/>
<dbReference type="PROSITE" id="PS51194">
    <property type="entry name" value="HELICASE_CTER"/>
    <property type="match status" value="1"/>
</dbReference>
<dbReference type="GeneID" id="19971576"/>
<comment type="catalytic activity">
    <reaction evidence="9">
        <text>ATP + H2O = ADP + phosphate + H(+)</text>
        <dbReference type="Rhea" id="RHEA:13065"/>
        <dbReference type="ChEBI" id="CHEBI:15377"/>
        <dbReference type="ChEBI" id="CHEBI:15378"/>
        <dbReference type="ChEBI" id="CHEBI:30616"/>
        <dbReference type="ChEBI" id="CHEBI:43474"/>
        <dbReference type="ChEBI" id="CHEBI:456216"/>
        <dbReference type="EC" id="3.6.4.13"/>
    </reaction>
</comment>
<gene>
    <name evidence="12" type="ORF">HMPREF1541_04237</name>
</gene>
<dbReference type="GO" id="GO:0003724">
    <property type="term" value="F:RNA helicase activity"/>
    <property type="evidence" value="ECO:0007669"/>
    <property type="project" value="UniProtKB-EC"/>
</dbReference>
<dbReference type="Gene3D" id="1.20.272.40">
    <property type="match status" value="1"/>
</dbReference>
<sequence>MRKWFPPQSRCLFCRYAPRPIRSKSATRATCATTPIRRAFTTIRYDAPKDRNIPTWTAGHTLQDEGGPLISFSDPTEDVDLGRNISEELSVVKDRLEGSGHSTNGHQWQTFKDEMLDIWTSHYSTLSKRQRDVQKALRKAQSDGTAASYLQCAFIDRVMESRGHSISQALEKVADMRYPTEWYTRARSTQRDIHLHIGPTNSGKTYNALKRLEEAASGFYAGPLRLLAHEVYSRFKAKGRRCDLVTGDDVRRDETEPDEALLTSSTVEMVDVNKSCEVAVIDEIQMMADIDRGWAWTRAFIGSCAKEVHLCGENRVLPLVQELAASMGDNLHVHEYQRLNQLECMPHSLRGDLGQLRPGDAIVCFTVVGIHAMKKAIETKTGRRVAIVYGSLPPETRAQQAALFNDPDNDYDYLVASDAIGMGLNLSIKRVIFETVQKFNGVRREQLSIPQIKQIAGRAGRYRTAQDATKKETRHTGRHAKDRPVGLVTTLDEMDLPIVRHALASEAEPITTAGLLPPGEFVEDFAARLPADTPHEYVLTRLSEAAAVHPRFSLCRLRDQLTVARIIEPVKNLTTADRHVFTAAPFGFRGESKQAGVQLLFDVATRVGNGERMSIVDLPTIPLELLEPSLSPGRRVLEKLEFLHQALILYLWLSYRMASNFADQEMAFHAKEMVEARIDTYLVKYTNAKTYHKTPLLTFRRVDSLSAANKRGDDTRPHNRLSGRFKLDREMIENRDLEQKHALVSDESIRDPETLMGPEEAATLDVPNNEAPVLPIDWTRPIDYDNHDGPKPTSKDQAFQRAERAGGDA</sequence>
<dbReference type="SUPFAM" id="SSF52540">
    <property type="entry name" value="P-loop containing nucleoside triphosphate hydrolases"/>
    <property type="match status" value="1"/>
</dbReference>
<dbReference type="CDD" id="cd18805">
    <property type="entry name" value="SF2_C_suv3"/>
    <property type="match status" value="1"/>
</dbReference>
<protein>
    <recommendedName>
        <fullName evidence="2">RNA helicase</fullName>
        <ecNumber evidence="2">3.6.4.13</ecNumber>
    </recommendedName>
</protein>
<dbReference type="PANTHER" id="PTHR12131:SF1">
    <property type="entry name" value="ATP-DEPENDENT RNA HELICASE SUPV3L1, MITOCHONDRIAL-RELATED"/>
    <property type="match status" value="1"/>
</dbReference>
<feature type="compositionally biased region" description="Basic and acidic residues" evidence="10">
    <location>
        <begin position="780"/>
        <end position="794"/>
    </location>
</feature>
<dbReference type="GO" id="GO:0000965">
    <property type="term" value="P:mitochondrial RNA 3'-end processing"/>
    <property type="evidence" value="ECO:0007669"/>
    <property type="project" value="TreeGrafter"/>
</dbReference>
<dbReference type="Pfam" id="PF00271">
    <property type="entry name" value="Helicase_C"/>
    <property type="match status" value="1"/>
</dbReference>
<dbReference type="CDD" id="cd17913">
    <property type="entry name" value="DEXQc_Suv3"/>
    <property type="match status" value="1"/>
</dbReference>
<name>W2S0P7_CYPE1</name>
<evidence type="ECO:0000256" key="4">
    <source>
        <dbReference type="ARBA" id="ARBA00022801"/>
    </source>
</evidence>
<evidence type="ECO:0000313" key="13">
    <source>
        <dbReference type="Proteomes" id="UP000030752"/>
    </source>
</evidence>
<dbReference type="InterPro" id="IPR022192">
    <property type="entry name" value="SUV3_C"/>
</dbReference>
<evidence type="ECO:0000256" key="9">
    <source>
        <dbReference type="ARBA" id="ARBA00047984"/>
    </source>
</evidence>
<evidence type="ECO:0000259" key="11">
    <source>
        <dbReference type="PROSITE" id="PS51194"/>
    </source>
</evidence>
<feature type="region of interest" description="Disordered" evidence="10">
    <location>
        <begin position="460"/>
        <end position="481"/>
    </location>
</feature>
<evidence type="ECO:0000256" key="1">
    <source>
        <dbReference type="ARBA" id="ARBA00004173"/>
    </source>
</evidence>
<keyword evidence="13" id="KW-1185">Reference proteome</keyword>
<evidence type="ECO:0000256" key="6">
    <source>
        <dbReference type="ARBA" id="ARBA00022840"/>
    </source>
</evidence>
<feature type="region of interest" description="Disordered" evidence="10">
    <location>
        <begin position="759"/>
        <end position="809"/>
    </location>
</feature>
<keyword evidence="4" id="KW-0378">Hydrolase</keyword>
<dbReference type="GO" id="GO:0005524">
    <property type="term" value="F:ATP binding"/>
    <property type="evidence" value="ECO:0007669"/>
    <property type="project" value="UniProtKB-KW"/>
</dbReference>
<dbReference type="PANTHER" id="PTHR12131">
    <property type="entry name" value="ATP-DEPENDENT RNA AND DNA HELICASE"/>
    <property type="match status" value="1"/>
</dbReference>
<dbReference type="EC" id="3.6.4.13" evidence="2"/>
<accession>W2S0P7</accession>
<dbReference type="Gene3D" id="3.40.50.300">
    <property type="entry name" value="P-loop containing nucleotide triphosphate hydrolases"/>
    <property type="match status" value="2"/>
</dbReference>
<dbReference type="FunFam" id="3.40.50.300:FF:000269">
    <property type="entry name" value="ATP-dependent RNA helicase SUPV3L1, mitochondrial"/>
    <property type="match status" value="1"/>
</dbReference>